<dbReference type="GO" id="GO:0032549">
    <property type="term" value="F:ribonucleoside binding"/>
    <property type="evidence" value="ECO:0007669"/>
    <property type="project" value="InterPro"/>
</dbReference>
<accession>A0A4P9W1P6</accession>
<comment type="similarity">
    <text evidence="1">Belongs to the RNA polymerase beta chain family.</text>
</comment>
<evidence type="ECO:0000256" key="1">
    <source>
        <dbReference type="ARBA" id="ARBA00006835"/>
    </source>
</evidence>
<feature type="non-terminal residue" evidence="7">
    <location>
        <position position="1"/>
    </location>
</feature>
<keyword evidence="8" id="KW-1185">Reference proteome</keyword>
<protein>
    <recommendedName>
        <fullName evidence="2">DNA-directed RNA polymerase</fullName>
        <ecNumber evidence="2">2.7.7.6</ecNumber>
    </recommendedName>
</protein>
<evidence type="ECO:0000313" key="8">
    <source>
        <dbReference type="Proteomes" id="UP000269721"/>
    </source>
</evidence>
<dbReference type="InterPro" id="IPR015712">
    <property type="entry name" value="DNA-dir_RNA_pol_su2"/>
</dbReference>
<reference evidence="8" key="1">
    <citation type="journal article" date="2018" name="Nat. Microbiol.">
        <title>Leveraging single-cell genomics to expand the fungal tree of life.</title>
        <authorList>
            <person name="Ahrendt S.R."/>
            <person name="Quandt C.A."/>
            <person name="Ciobanu D."/>
            <person name="Clum A."/>
            <person name="Salamov A."/>
            <person name="Andreopoulos B."/>
            <person name="Cheng J.F."/>
            <person name="Woyke T."/>
            <person name="Pelin A."/>
            <person name="Henrissat B."/>
            <person name="Reynolds N.K."/>
            <person name="Benny G.L."/>
            <person name="Smith M.E."/>
            <person name="James T.Y."/>
            <person name="Grigoriev I.V."/>
        </authorList>
    </citation>
    <scope>NUCLEOTIDE SEQUENCE [LARGE SCALE GENOMIC DNA]</scope>
</reference>
<keyword evidence="3" id="KW-0240">DNA-directed RNA polymerase</keyword>
<organism evidence="7 8">
    <name type="scientific">Blyttiomyces helicus</name>
    <dbReference type="NCBI Taxonomy" id="388810"/>
    <lineage>
        <taxon>Eukaryota</taxon>
        <taxon>Fungi</taxon>
        <taxon>Fungi incertae sedis</taxon>
        <taxon>Chytridiomycota</taxon>
        <taxon>Chytridiomycota incertae sedis</taxon>
        <taxon>Chytridiomycetes</taxon>
        <taxon>Chytridiomycetes incertae sedis</taxon>
        <taxon>Blyttiomyces</taxon>
    </lineage>
</organism>
<keyword evidence="5" id="KW-0548">Nucleotidyltransferase</keyword>
<evidence type="ECO:0000256" key="5">
    <source>
        <dbReference type="ARBA" id="ARBA00022695"/>
    </source>
</evidence>
<dbReference type="GO" id="GO:0006351">
    <property type="term" value="P:DNA-templated transcription"/>
    <property type="evidence" value="ECO:0007669"/>
    <property type="project" value="InterPro"/>
</dbReference>
<evidence type="ECO:0000256" key="2">
    <source>
        <dbReference type="ARBA" id="ARBA00012418"/>
    </source>
</evidence>
<dbReference type="GO" id="GO:0000428">
    <property type="term" value="C:DNA-directed RNA polymerase complex"/>
    <property type="evidence" value="ECO:0007669"/>
    <property type="project" value="UniProtKB-KW"/>
</dbReference>
<keyword evidence="6" id="KW-0804">Transcription</keyword>
<dbReference type="PANTHER" id="PTHR20856">
    <property type="entry name" value="DNA-DIRECTED RNA POLYMERASE I SUBUNIT 2"/>
    <property type="match status" value="1"/>
</dbReference>
<dbReference type="EMBL" id="ML000029">
    <property type="protein sequence ID" value="RKO84500.1"/>
    <property type="molecule type" value="Genomic_DNA"/>
</dbReference>
<name>A0A4P9W1P6_9FUNG</name>
<evidence type="ECO:0000313" key="7">
    <source>
        <dbReference type="EMBL" id="RKO84500.1"/>
    </source>
</evidence>
<dbReference type="OrthoDB" id="10248617at2759"/>
<evidence type="ECO:0000256" key="3">
    <source>
        <dbReference type="ARBA" id="ARBA00022478"/>
    </source>
</evidence>
<keyword evidence="4" id="KW-0808">Transferase</keyword>
<dbReference type="Proteomes" id="UP000269721">
    <property type="component" value="Unassembled WGS sequence"/>
</dbReference>
<evidence type="ECO:0000256" key="6">
    <source>
        <dbReference type="ARBA" id="ARBA00023163"/>
    </source>
</evidence>
<dbReference type="GO" id="GO:0003899">
    <property type="term" value="F:DNA-directed RNA polymerase activity"/>
    <property type="evidence" value="ECO:0007669"/>
    <property type="project" value="UniProtKB-EC"/>
</dbReference>
<dbReference type="SUPFAM" id="SSF64484">
    <property type="entry name" value="beta and beta-prime subunits of DNA dependent RNA-polymerase"/>
    <property type="match status" value="1"/>
</dbReference>
<gene>
    <name evidence="7" type="ORF">BDK51DRAFT_29266</name>
</gene>
<evidence type="ECO:0000256" key="4">
    <source>
        <dbReference type="ARBA" id="ARBA00022679"/>
    </source>
</evidence>
<sequence>SCGRETRGGRGWRGRLVPVVWEILREATADFFGEELAAPGFNYHGNGPMYGMITGQEFKADIYIGDRLMHCSDNSQSHVCRLCGSILSPIQAVADGALVTKTRGKSICKTCRTGDGTDGIAVPYVFRHLHSELIAMNVRLKLEIS</sequence>
<dbReference type="AlphaFoldDB" id="A0A4P9W1P6"/>
<proteinExistence type="inferred from homology"/>
<dbReference type="Gene3D" id="3.90.1800.10">
    <property type="entry name" value="RNA polymerase alpha subunit dimerisation domain"/>
    <property type="match status" value="1"/>
</dbReference>
<dbReference type="EC" id="2.7.7.6" evidence="2"/>